<dbReference type="Gene3D" id="3.10.290.10">
    <property type="entry name" value="RNA-binding S4 domain"/>
    <property type="match status" value="1"/>
</dbReference>
<proteinExistence type="predicted"/>
<dbReference type="PANTHER" id="PTHR13633">
    <property type="entry name" value="MITOCHONDRIAL TRANSCRIPTION RESCUE FACTOR 1"/>
    <property type="match status" value="1"/>
</dbReference>
<dbReference type="Proteomes" id="UP001597041">
    <property type="component" value="Unassembled WGS sequence"/>
</dbReference>
<dbReference type="InterPro" id="IPR048443">
    <property type="entry name" value="RqcP2_N"/>
</dbReference>
<name>A0ABW3NL01_9BACI</name>
<organism evidence="3 4">
    <name type="scientific">Oceanobacillus locisalsi</name>
    <dbReference type="NCBI Taxonomy" id="546107"/>
    <lineage>
        <taxon>Bacteria</taxon>
        <taxon>Bacillati</taxon>
        <taxon>Bacillota</taxon>
        <taxon>Bacilli</taxon>
        <taxon>Bacillales</taxon>
        <taxon>Bacillaceae</taxon>
        <taxon>Oceanobacillus</taxon>
    </lineage>
</organism>
<sequence length="260" mass="29980">MTMEVYQHFRKEEQPFIDQVLSWKDQVERSYIPKLTDFLDPREQEIVQMLIGVNQDELQVEAFGGSAYSERKRIVIAPVYETITEDMFQVELLEAAYPEKFVHLEHRDVMGAFMSQGVKRKKLGDILVADGKVHLLAAREVVPFIKMNLTSIKKSRISFKETPLTSLLASKEAWKEYERTISSLRLDTVVKEIYGMSRKDAAVLIQKLHVKVNYRVVDDVKFQVQEGDMLSVRGKGRSKVAAIRGRTKKDKIKMTVAKLQ</sequence>
<dbReference type="Pfam" id="PF21278">
    <property type="entry name" value="YlmH_1st"/>
    <property type="match status" value="1"/>
</dbReference>
<evidence type="ECO:0000259" key="2">
    <source>
        <dbReference type="SMART" id="SM00363"/>
    </source>
</evidence>
<dbReference type="RefSeq" id="WP_379593269.1">
    <property type="nucleotide sequence ID" value="NZ_JBHTKK010000019.1"/>
</dbReference>
<dbReference type="Pfam" id="PF01479">
    <property type="entry name" value="S4"/>
    <property type="match status" value="1"/>
</dbReference>
<dbReference type="InterPro" id="IPR012677">
    <property type="entry name" value="Nucleotide-bd_a/b_plait_sf"/>
</dbReference>
<dbReference type="InterPro" id="IPR002942">
    <property type="entry name" value="S4_RNA-bd"/>
</dbReference>
<accession>A0ABW3NL01</accession>
<keyword evidence="4" id="KW-1185">Reference proteome</keyword>
<dbReference type="EMBL" id="JBHTKK010000019">
    <property type="protein sequence ID" value="MFD1067215.1"/>
    <property type="molecule type" value="Genomic_DNA"/>
</dbReference>
<gene>
    <name evidence="3" type="ORF">ACFQ19_14485</name>
</gene>
<evidence type="ECO:0000313" key="3">
    <source>
        <dbReference type="EMBL" id="MFD1067215.1"/>
    </source>
</evidence>
<feature type="domain" description="RNA-binding S4" evidence="2">
    <location>
        <begin position="184"/>
        <end position="253"/>
    </location>
</feature>
<protein>
    <submittedName>
        <fullName evidence="3">RNA-binding protein</fullName>
    </submittedName>
</protein>
<dbReference type="SMART" id="SM00363">
    <property type="entry name" value="S4"/>
    <property type="match status" value="1"/>
</dbReference>
<dbReference type="InterPro" id="IPR036986">
    <property type="entry name" value="S4_RNA-bd_sf"/>
</dbReference>
<dbReference type="InterPro" id="IPR040591">
    <property type="entry name" value="RqcP2_RBD"/>
</dbReference>
<dbReference type="CDD" id="cd00165">
    <property type="entry name" value="S4"/>
    <property type="match status" value="1"/>
</dbReference>
<reference evidence="4" key="1">
    <citation type="journal article" date="2019" name="Int. J. Syst. Evol. Microbiol.">
        <title>The Global Catalogue of Microorganisms (GCM) 10K type strain sequencing project: providing services to taxonomists for standard genome sequencing and annotation.</title>
        <authorList>
            <consortium name="The Broad Institute Genomics Platform"/>
            <consortium name="The Broad Institute Genome Sequencing Center for Infectious Disease"/>
            <person name="Wu L."/>
            <person name="Ma J."/>
        </authorList>
    </citation>
    <scope>NUCLEOTIDE SEQUENCE [LARGE SCALE GENOMIC DNA]</scope>
    <source>
        <strain evidence="4">CCUG 56608</strain>
    </source>
</reference>
<dbReference type="Pfam" id="PF17774">
    <property type="entry name" value="YlmH_RBD"/>
    <property type="match status" value="1"/>
</dbReference>
<dbReference type="PROSITE" id="PS50889">
    <property type="entry name" value="S4"/>
    <property type="match status" value="1"/>
</dbReference>
<evidence type="ECO:0000256" key="1">
    <source>
        <dbReference type="PROSITE-ProRule" id="PRU00182"/>
    </source>
</evidence>
<evidence type="ECO:0000313" key="4">
    <source>
        <dbReference type="Proteomes" id="UP001597041"/>
    </source>
</evidence>
<dbReference type="PANTHER" id="PTHR13633:SF3">
    <property type="entry name" value="MITOCHONDRIAL TRANSCRIPTION RESCUE FACTOR 1"/>
    <property type="match status" value="1"/>
</dbReference>
<comment type="caution">
    <text evidence="3">The sequence shown here is derived from an EMBL/GenBank/DDBJ whole genome shotgun (WGS) entry which is preliminary data.</text>
</comment>
<dbReference type="Gene3D" id="3.30.70.330">
    <property type="match status" value="1"/>
</dbReference>
<dbReference type="Gene3D" id="3.30.1370.160">
    <property type="match status" value="1"/>
</dbReference>
<keyword evidence="1" id="KW-0694">RNA-binding</keyword>
<dbReference type="SUPFAM" id="SSF55174">
    <property type="entry name" value="Alpha-L RNA-binding motif"/>
    <property type="match status" value="1"/>
</dbReference>